<sequence length="71" mass="8067">MLMMSNLLRWFLIFYAAGAVTLLGIRIWDVRFGGDTMFSTPPEWNLATMALYLGIPGIAMATGFFVRFLRD</sequence>
<dbReference type="AlphaFoldDB" id="A0A1F7W816"/>
<feature type="transmembrane region" description="Helical" evidence="1">
    <location>
        <begin position="7"/>
        <end position="28"/>
    </location>
</feature>
<evidence type="ECO:0000313" key="3">
    <source>
        <dbReference type="Proteomes" id="UP000176501"/>
    </source>
</evidence>
<evidence type="ECO:0000313" key="2">
    <source>
        <dbReference type="EMBL" id="OGL98776.1"/>
    </source>
</evidence>
<name>A0A1F7W816_9BACT</name>
<dbReference type="Proteomes" id="UP000176501">
    <property type="component" value="Unassembled WGS sequence"/>
</dbReference>
<protein>
    <submittedName>
        <fullName evidence="2">Uncharacterized protein</fullName>
    </submittedName>
</protein>
<comment type="caution">
    <text evidence="2">The sequence shown here is derived from an EMBL/GenBank/DDBJ whole genome shotgun (WGS) entry which is preliminary data.</text>
</comment>
<organism evidence="2 3">
    <name type="scientific">Candidatus Uhrbacteria bacterium RIFOXYB2_FULL_57_15</name>
    <dbReference type="NCBI Taxonomy" id="1802422"/>
    <lineage>
        <taxon>Bacteria</taxon>
        <taxon>Candidatus Uhriibacteriota</taxon>
    </lineage>
</organism>
<keyword evidence="1" id="KW-0472">Membrane</keyword>
<dbReference type="EMBL" id="MGFE01000016">
    <property type="protein sequence ID" value="OGL98776.1"/>
    <property type="molecule type" value="Genomic_DNA"/>
</dbReference>
<gene>
    <name evidence="2" type="ORF">A2304_01190</name>
</gene>
<keyword evidence="1" id="KW-0812">Transmembrane</keyword>
<accession>A0A1F7W816</accession>
<feature type="transmembrane region" description="Helical" evidence="1">
    <location>
        <begin position="48"/>
        <end position="69"/>
    </location>
</feature>
<proteinExistence type="predicted"/>
<evidence type="ECO:0000256" key="1">
    <source>
        <dbReference type="SAM" id="Phobius"/>
    </source>
</evidence>
<reference evidence="2 3" key="1">
    <citation type="journal article" date="2016" name="Nat. Commun.">
        <title>Thousands of microbial genomes shed light on interconnected biogeochemical processes in an aquifer system.</title>
        <authorList>
            <person name="Anantharaman K."/>
            <person name="Brown C.T."/>
            <person name="Hug L.A."/>
            <person name="Sharon I."/>
            <person name="Castelle C.J."/>
            <person name="Probst A.J."/>
            <person name="Thomas B.C."/>
            <person name="Singh A."/>
            <person name="Wilkins M.J."/>
            <person name="Karaoz U."/>
            <person name="Brodie E.L."/>
            <person name="Williams K.H."/>
            <person name="Hubbard S.S."/>
            <person name="Banfield J.F."/>
        </authorList>
    </citation>
    <scope>NUCLEOTIDE SEQUENCE [LARGE SCALE GENOMIC DNA]</scope>
</reference>
<keyword evidence="1" id="KW-1133">Transmembrane helix</keyword>